<dbReference type="EMBL" id="PEDM01000005">
    <property type="protein sequence ID" value="PIC05521.1"/>
    <property type="molecule type" value="Genomic_DNA"/>
</dbReference>
<name>A0A2G5RS83_9BACL</name>
<dbReference type="AlphaFoldDB" id="A0A2G5RS83"/>
<accession>A0A2G5RS83</accession>
<dbReference type="RefSeq" id="WP_035050450.1">
    <property type="nucleotide sequence ID" value="NZ_PEDM01000005.1"/>
</dbReference>
<protein>
    <submittedName>
        <fullName evidence="1">Uncharacterized protein</fullName>
    </submittedName>
</protein>
<evidence type="ECO:0000313" key="1">
    <source>
        <dbReference type="EMBL" id="PIC05521.1"/>
    </source>
</evidence>
<proteinExistence type="predicted"/>
<evidence type="ECO:0000313" key="2">
    <source>
        <dbReference type="Proteomes" id="UP000230559"/>
    </source>
</evidence>
<sequence>MTMEQLEQALCSIKHAKQELQIALGRDRYEKVVEEIKEVLLRNDLNKYQAYELFNHLSDIYRLERIHV</sequence>
<dbReference type="Proteomes" id="UP000230559">
    <property type="component" value="Unassembled WGS sequence"/>
</dbReference>
<comment type="caution">
    <text evidence="1">The sequence shown here is derived from an EMBL/GenBank/DDBJ whole genome shotgun (WGS) entry which is preliminary data.</text>
</comment>
<organism evidence="1 2">
    <name type="scientific">Anoxybacillus flavithermus</name>
    <dbReference type="NCBI Taxonomy" id="33934"/>
    <lineage>
        <taxon>Bacteria</taxon>
        <taxon>Bacillati</taxon>
        <taxon>Bacillota</taxon>
        <taxon>Bacilli</taxon>
        <taxon>Bacillales</taxon>
        <taxon>Anoxybacillaceae</taxon>
        <taxon>Anoxybacillus</taxon>
    </lineage>
</organism>
<gene>
    <name evidence="1" type="ORF">CS060_04400</name>
</gene>
<reference evidence="1 2" key="1">
    <citation type="submission" date="2017-10" db="EMBL/GenBank/DDBJ databases">
        <title>Draft genome sequence of Anoxybacillus flavithermus KU2-6-11 from caldera Uzon (Russia:Kamchtka).</title>
        <authorList>
            <person name="Korzhuk A.V."/>
            <person name="Rozanov A.S."/>
            <person name="Bryanskaya A.V."/>
            <person name="Peltek S.E."/>
        </authorList>
    </citation>
    <scope>NUCLEOTIDE SEQUENCE [LARGE SCALE GENOMIC DNA]</scope>
    <source>
        <strain evidence="1 2">KU2-6_11</strain>
    </source>
</reference>